<evidence type="ECO:0000313" key="3">
    <source>
        <dbReference type="Proteomes" id="UP000236286"/>
    </source>
</evidence>
<proteinExistence type="predicted"/>
<dbReference type="Gene3D" id="1.10.287.1490">
    <property type="match status" value="1"/>
</dbReference>
<sequence length="179" mass="17963">MATVKVKIISSIAGDNYSYAPGDIIDLDEAIAQAWQEAGLSTPAPDGEVAAAQIETLTAQLADATGARDGLAKAKSDLEGQLANAKAEKAGAIADKVLTKKAADDAQAALSAAQKAASDAAVKTATDLAAVSKERDDFKTQADELGKQLADALAQIETLKAAATPAATTTTAAPAAAQQ</sequence>
<dbReference type="Proteomes" id="UP000236286">
    <property type="component" value="Unassembled WGS sequence"/>
</dbReference>
<feature type="coiled-coil region" evidence="1">
    <location>
        <begin position="68"/>
        <end position="95"/>
    </location>
</feature>
<name>A0A2J7TJR4_METSI</name>
<gene>
    <name evidence="2" type="ORF">CR492_04720</name>
</gene>
<evidence type="ECO:0000256" key="1">
    <source>
        <dbReference type="SAM" id="Coils"/>
    </source>
</evidence>
<dbReference type="AlphaFoldDB" id="A0A2J7TJR4"/>
<keyword evidence="1" id="KW-0175">Coiled coil</keyword>
<accession>A0A2J7TJR4</accession>
<comment type="caution">
    <text evidence="2">The sequence shown here is derived from an EMBL/GenBank/DDBJ whole genome shotgun (WGS) entry which is preliminary data.</text>
</comment>
<organism evidence="2 3">
    <name type="scientific">Methylocella silvestris</name>
    <dbReference type="NCBI Taxonomy" id="199596"/>
    <lineage>
        <taxon>Bacteria</taxon>
        <taxon>Pseudomonadati</taxon>
        <taxon>Pseudomonadota</taxon>
        <taxon>Alphaproteobacteria</taxon>
        <taxon>Hyphomicrobiales</taxon>
        <taxon>Beijerinckiaceae</taxon>
        <taxon>Methylocella</taxon>
    </lineage>
</organism>
<dbReference type="EMBL" id="PDZR01000003">
    <property type="protein sequence ID" value="PNG27010.1"/>
    <property type="molecule type" value="Genomic_DNA"/>
</dbReference>
<feature type="coiled-coil region" evidence="1">
    <location>
        <begin position="128"/>
        <end position="162"/>
    </location>
</feature>
<reference evidence="2 3" key="1">
    <citation type="submission" date="2017-10" db="EMBL/GenBank/DDBJ databases">
        <title>Genome announcement of Methylocella silvestris TVC from permafrost.</title>
        <authorList>
            <person name="Wang J."/>
            <person name="Geng K."/>
            <person name="Ul-Haque F."/>
            <person name="Crombie A.T."/>
            <person name="Street L.E."/>
            <person name="Wookey P.A."/>
            <person name="Murrell J.C."/>
            <person name="Pratscher J."/>
        </authorList>
    </citation>
    <scope>NUCLEOTIDE SEQUENCE [LARGE SCALE GENOMIC DNA]</scope>
    <source>
        <strain evidence="2 3">TVC</strain>
    </source>
</reference>
<dbReference type="RefSeq" id="WP_102842599.1">
    <property type="nucleotide sequence ID" value="NZ_PDZR01000003.1"/>
</dbReference>
<evidence type="ECO:0000313" key="2">
    <source>
        <dbReference type="EMBL" id="PNG27010.1"/>
    </source>
</evidence>
<protein>
    <submittedName>
        <fullName evidence="2">Uncharacterized protein</fullName>
    </submittedName>
</protein>